<protein>
    <submittedName>
        <fullName evidence="4">Flagellar biosynthesis protein FlhB</fullName>
    </submittedName>
</protein>
<keyword evidence="4" id="KW-0282">Flagellum</keyword>
<comment type="similarity">
    <text evidence="1">Belongs to the type III secretion exporter family.</text>
</comment>
<accession>A0A9X9XHB6</accession>
<proteinExistence type="inferred from homology"/>
<reference evidence="4" key="2">
    <citation type="journal article" date="2021" name="Syst. Appl. Microbiol.">
        <title>Roseomonas hellenica sp. nov., isolated from roots of wild-growing Alkanna tinctoria.</title>
        <authorList>
            <person name="Rat A."/>
            <person name="Naranjo H.D."/>
            <person name="Lebbe L."/>
            <person name="Cnockaert M."/>
            <person name="Krigas N."/>
            <person name="Grigoriadou K."/>
            <person name="Maloupa E."/>
            <person name="Willems A."/>
        </authorList>
    </citation>
    <scope>NUCLEOTIDE SEQUENCE</scope>
    <source>
        <strain evidence="4">LMG 31228</strain>
    </source>
</reference>
<dbReference type="InterPro" id="IPR006135">
    <property type="entry name" value="T3SS_substrate_exporter"/>
</dbReference>
<organism evidence="4 5">
    <name type="scientific">Neoroseomonas eburnea</name>
    <dbReference type="NCBI Taxonomy" id="1346889"/>
    <lineage>
        <taxon>Bacteria</taxon>
        <taxon>Pseudomonadati</taxon>
        <taxon>Pseudomonadota</taxon>
        <taxon>Alphaproteobacteria</taxon>
        <taxon>Acetobacterales</taxon>
        <taxon>Acetobacteraceae</taxon>
        <taxon>Neoroseomonas</taxon>
    </lineage>
</organism>
<reference evidence="4" key="1">
    <citation type="submission" date="2020-01" db="EMBL/GenBank/DDBJ databases">
        <authorList>
            <person name="Rat A."/>
        </authorList>
    </citation>
    <scope>NUCLEOTIDE SEQUENCE</scope>
    <source>
        <strain evidence="4">LMG 31228</strain>
    </source>
</reference>
<keyword evidence="5" id="KW-1185">Reference proteome</keyword>
<dbReference type="Pfam" id="PF01312">
    <property type="entry name" value="Bac_export_2"/>
    <property type="match status" value="1"/>
</dbReference>
<dbReference type="RefSeq" id="WP_211848658.1">
    <property type="nucleotide sequence ID" value="NZ_JAAEDL010000027.1"/>
</dbReference>
<dbReference type="GO" id="GO:0005886">
    <property type="term" value="C:plasma membrane"/>
    <property type="evidence" value="ECO:0007669"/>
    <property type="project" value="TreeGrafter"/>
</dbReference>
<feature type="compositionally biased region" description="Basic and acidic residues" evidence="2">
    <location>
        <begin position="9"/>
        <end position="26"/>
    </location>
</feature>
<keyword evidence="3" id="KW-0472">Membrane</keyword>
<comment type="caution">
    <text evidence="4">The sequence shown here is derived from an EMBL/GenBank/DDBJ whole genome shotgun (WGS) entry which is preliminary data.</text>
</comment>
<dbReference type="SUPFAM" id="SSF160544">
    <property type="entry name" value="EscU C-terminal domain-like"/>
    <property type="match status" value="1"/>
</dbReference>
<feature type="transmembrane region" description="Helical" evidence="3">
    <location>
        <begin position="85"/>
        <end position="107"/>
    </location>
</feature>
<feature type="transmembrane region" description="Helical" evidence="3">
    <location>
        <begin position="35"/>
        <end position="55"/>
    </location>
</feature>
<evidence type="ECO:0000256" key="1">
    <source>
        <dbReference type="ARBA" id="ARBA00010690"/>
    </source>
</evidence>
<name>A0A9X9XHB6_9PROT</name>
<evidence type="ECO:0000313" key="4">
    <source>
        <dbReference type="EMBL" id="MBR0683102.1"/>
    </source>
</evidence>
<feature type="transmembrane region" description="Helical" evidence="3">
    <location>
        <begin position="185"/>
        <end position="208"/>
    </location>
</feature>
<dbReference type="PANTHER" id="PTHR30531">
    <property type="entry name" value="FLAGELLAR BIOSYNTHETIC PROTEIN FLHB"/>
    <property type="match status" value="1"/>
</dbReference>
<gene>
    <name evidence="4" type="ORF">GXW74_21610</name>
</gene>
<dbReference type="Gene3D" id="3.40.1690.10">
    <property type="entry name" value="secretion proteins EscU"/>
    <property type="match status" value="1"/>
</dbReference>
<dbReference type="PANTHER" id="PTHR30531:SF12">
    <property type="entry name" value="FLAGELLAR BIOSYNTHETIC PROTEIN FLHB"/>
    <property type="match status" value="1"/>
</dbReference>
<sequence>MAGQEGDAEDRTEAATPRRLEKAREEGQVALSREVVGFGALGGGVLGLMIAMPPAGGAMLHGLRAVLERAHEITPEAAAVELGRLGLLAVLPVAGLAACGAVAATMAQTRGLVSAKGLAPQFSRISPLSALKRIFGPEGAIEFLRTLVKLGLVGAALWWAIGDPAVLVALLHLPAGALLERGGRVALDLALAALGAFAAIAALDWLWVRWRHLQRLRMSRQDLKEETRESEGDPQVKGRLRQLRQQRARGRMMAAVPKAAVVVTNPTHYAVALAYEQGGSGAPRIVAKGADAMAARIRAVATEAGVPIVSNPPLARALYRLDLEAEIAPEHYQAVAEIIAYVWRLGGRGQAG</sequence>
<keyword evidence="4" id="KW-0966">Cell projection</keyword>
<dbReference type="GO" id="GO:0009306">
    <property type="term" value="P:protein secretion"/>
    <property type="evidence" value="ECO:0007669"/>
    <property type="project" value="InterPro"/>
</dbReference>
<evidence type="ECO:0000256" key="3">
    <source>
        <dbReference type="SAM" id="Phobius"/>
    </source>
</evidence>
<dbReference type="InterPro" id="IPR029025">
    <property type="entry name" value="T3SS_substrate_exporter_C"/>
</dbReference>
<dbReference type="AlphaFoldDB" id="A0A9X9XHB6"/>
<dbReference type="EMBL" id="JAAEDL010000027">
    <property type="protein sequence ID" value="MBR0683102.1"/>
    <property type="molecule type" value="Genomic_DNA"/>
</dbReference>
<keyword evidence="3" id="KW-0812">Transmembrane</keyword>
<evidence type="ECO:0000313" key="5">
    <source>
        <dbReference type="Proteomes" id="UP001138709"/>
    </source>
</evidence>
<dbReference type="PRINTS" id="PR00950">
    <property type="entry name" value="TYPE3IMSPROT"/>
</dbReference>
<feature type="region of interest" description="Disordered" evidence="2">
    <location>
        <begin position="1"/>
        <end position="26"/>
    </location>
</feature>
<evidence type="ECO:0000256" key="2">
    <source>
        <dbReference type="SAM" id="MobiDB-lite"/>
    </source>
</evidence>
<feature type="transmembrane region" description="Helical" evidence="3">
    <location>
        <begin position="150"/>
        <end position="173"/>
    </location>
</feature>
<dbReference type="Proteomes" id="UP001138709">
    <property type="component" value="Unassembled WGS sequence"/>
</dbReference>
<keyword evidence="4" id="KW-0969">Cilium</keyword>
<keyword evidence="3" id="KW-1133">Transmembrane helix</keyword>